<dbReference type="Proteomes" id="UP000714275">
    <property type="component" value="Unassembled WGS sequence"/>
</dbReference>
<feature type="compositionally biased region" description="Polar residues" evidence="1">
    <location>
        <begin position="251"/>
        <end position="261"/>
    </location>
</feature>
<organism evidence="2 3">
    <name type="scientific">Suillus placidus</name>
    <dbReference type="NCBI Taxonomy" id="48579"/>
    <lineage>
        <taxon>Eukaryota</taxon>
        <taxon>Fungi</taxon>
        <taxon>Dikarya</taxon>
        <taxon>Basidiomycota</taxon>
        <taxon>Agaricomycotina</taxon>
        <taxon>Agaricomycetes</taxon>
        <taxon>Agaricomycetidae</taxon>
        <taxon>Boletales</taxon>
        <taxon>Suillineae</taxon>
        <taxon>Suillaceae</taxon>
        <taxon>Suillus</taxon>
    </lineage>
</organism>
<feature type="compositionally biased region" description="Basic and acidic residues" evidence="1">
    <location>
        <begin position="269"/>
        <end position="279"/>
    </location>
</feature>
<dbReference type="AlphaFoldDB" id="A0A9P6ZZQ3"/>
<proteinExistence type="predicted"/>
<keyword evidence="3" id="KW-1185">Reference proteome</keyword>
<evidence type="ECO:0000256" key="1">
    <source>
        <dbReference type="SAM" id="MobiDB-lite"/>
    </source>
</evidence>
<feature type="region of interest" description="Disordered" evidence="1">
    <location>
        <begin position="246"/>
        <end position="324"/>
    </location>
</feature>
<sequence length="490" mass="54011">MFKNSDNSLVMQLKQQLTELQHAITSLQAEQLRLVNKNTSLSTTCQTLQNIIVNIRGSASSVASSTSFGTNDEQKPSLLSGMIEEACDRELDQIDFPSVMSWTKKGWQEQFPTSTSAVPGASKKSARGSRRMAQGINVSTYLQDKNSMPVSAQRAKSIRSTMFSCFHQLHNQGLAPESIGQASLDILKWLVHMLRKSHIELCLCTDNWKIMKLMTDNYPQWHKHHIKNKNSNNVKAEAYEDVCLEEEESTSDVIPTTTQKRSSSEPDDEHATKRSRIDSDIGEEATQSNQPSNEMAASSCNEITRDPSPDHQSMPPPSTNKGKGKEVVVLEIKNLLSNLVIKPRPRPIPATSTYSSTSAGTLNPTIIPPSSMPEADSSADAASLATKVELVEANHAAEQTKTMITIDSKCDTIKKRQPSTKPMRVGAKITPQNLCALEWQLNGHQREPANIFATYWNGLSKADKEVYKSKAAAQLTSSGQAQGNDDNHDD</sequence>
<protein>
    <submittedName>
        <fullName evidence="2">Uncharacterized protein</fullName>
    </submittedName>
</protein>
<feature type="compositionally biased region" description="Polar residues" evidence="1">
    <location>
        <begin position="474"/>
        <end position="484"/>
    </location>
</feature>
<evidence type="ECO:0000313" key="3">
    <source>
        <dbReference type="Proteomes" id="UP000714275"/>
    </source>
</evidence>
<comment type="caution">
    <text evidence="2">The sequence shown here is derived from an EMBL/GenBank/DDBJ whole genome shotgun (WGS) entry which is preliminary data.</text>
</comment>
<feature type="compositionally biased region" description="Polar residues" evidence="1">
    <location>
        <begin position="285"/>
        <end position="302"/>
    </location>
</feature>
<feature type="region of interest" description="Disordered" evidence="1">
    <location>
        <begin position="471"/>
        <end position="490"/>
    </location>
</feature>
<reference evidence="2" key="1">
    <citation type="journal article" date="2020" name="New Phytol.">
        <title>Comparative genomics reveals dynamic genome evolution in host specialist ectomycorrhizal fungi.</title>
        <authorList>
            <person name="Lofgren L.A."/>
            <person name="Nguyen N.H."/>
            <person name="Vilgalys R."/>
            <person name="Ruytinx J."/>
            <person name="Liao H.L."/>
            <person name="Branco S."/>
            <person name="Kuo A."/>
            <person name="LaButti K."/>
            <person name="Lipzen A."/>
            <person name="Andreopoulos W."/>
            <person name="Pangilinan J."/>
            <person name="Riley R."/>
            <person name="Hundley H."/>
            <person name="Na H."/>
            <person name="Barry K."/>
            <person name="Grigoriev I.V."/>
            <person name="Stajich J.E."/>
            <person name="Kennedy P.G."/>
        </authorList>
    </citation>
    <scope>NUCLEOTIDE SEQUENCE</scope>
    <source>
        <strain evidence="2">DOB743</strain>
    </source>
</reference>
<accession>A0A9P6ZZQ3</accession>
<gene>
    <name evidence="2" type="ORF">EV702DRAFT_1043681</name>
</gene>
<dbReference type="EMBL" id="JABBWD010000011">
    <property type="protein sequence ID" value="KAG1779799.1"/>
    <property type="molecule type" value="Genomic_DNA"/>
</dbReference>
<dbReference type="OrthoDB" id="2688683at2759"/>
<evidence type="ECO:0000313" key="2">
    <source>
        <dbReference type="EMBL" id="KAG1779799.1"/>
    </source>
</evidence>
<name>A0A9P6ZZQ3_9AGAM</name>